<evidence type="ECO:0000259" key="1">
    <source>
        <dbReference type="Pfam" id="PF16363"/>
    </source>
</evidence>
<dbReference type="OrthoDB" id="9801785at2"/>
<dbReference type="SUPFAM" id="SSF51735">
    <property type="entry name" value="NAD(P)-binding Rossmann-fold domains"/>
    <property type="match status" value="1"/>
</dbReference>
<dbReference type="EMBL" id="VHLH01000013">
    <property type="protein sequence ID" value="TPW28998.1"/>
    <property type="molecule type" value="Genomic_DNA"/>
</dbReference>
<dbReference type="RefSeq" id="WP_141166601.1">
    <property type="nucleotide sequence ID" value="NZ_VHLH01000013.1"/>
</dbReference>
<name>A0A506U685_9HYPH</name>
<reference evidence="2 3" key="1">
    <citation type="submission" date="2019-06" db="EMBL/GenBank/DDBJ databases">
        <authorList>
            <person name="Li M."/>
        </authorList>
    </citation>
    <scope>NUCLEOTIDE SEQUENCE [LARGE SCALE GENOMIC DNA]</scope>
    <source>
        <strain evidence="2 3">BGMRC6574</strain>
    </source>
</reference>
<comment type="caution">
    <text evidence="2">The sequence shown here is derived from an EMBL/GenBank/DDBJ whole genome shotgun (WGS) entry which is preliminary data.</text>
</comment>
<evidence type="ECO:0000313" key="3">
    <source>
        <dbReference type="Proteomes" id="UP000320314"/>
    </source>
</evidence>
<dbReference type="AlphaFoldDB" id="A0A506U685"/>
<keyword evidence="3" id="KW-1185">Reference proteome</keyword>
<dbReference type="Gene3D" id="3.90.25.10">
    <property type="entry name" value="UDP-galactose 4-epimerase, domain 1"/>
    <property type="match status" value="1"/>
</dbReference>
<proteinExistence type="predicted"/>
<dbReference type="EC" id="4.2.1.45" evidence="2"/>
<keyword evidence="2" id="KW-0456">Lyase</keyword>
<organism evidence="2 3">
    <name type="scientific">Pararhizobium mangrovi</name>
    <dbReference type="NCBI Taxonomy" id="2590452"/>
    <lineage>
        <taxon>Bacteria</taxon>
        <taxon>Pseudomonadati</taxon>
        <taxon>Pseudomonadota</taxon>
        <taxon>Alphaproteobacteria</taxon>
        <taxon>Hyphomicrobiales</taxon>
        <taxon>Rhizobiaceae</taxon>
        <taxon>Rhizobium/Agrobacterium group</taxon>
        <taxon>Pararhizobium</taxon>
    </lineage>
</organism>
<dbReference type="PANTHER" id="PTHR43000">
    <property type="entry name" value="DTDP-D-GLUCOSE 4,6-DEHYDRATASE-RELATED"/>
    <property type="match status" value="1"/>
</dbReference>
<gene>
    <name evidence="2" type="primary">rfbG</name>
    <name evidence="2" type="ORF">FJU11_08440</name>
</gene>
<evidence type="ECO:0000313" key="2">
    <source>
        <dbReference type="EMBL" id="TPW28998.1"/>
    </source>
</evidence>
<dbReference type="InterPro" id="IPR036291">
    <property type="entry name" value="NAD(P)-bd_dom_sf"/>
</dbReference>
<dbReference type="NCBIfam" id="TIGR02622">
    <property type="entry name" value="CDP_4_6_dhtase"/>
    <property type="match status" value="1"/>
</dbReference>
<feature type="domain" description="NAD(P)-binding" evidence="1">
    <location>
        <begin position="20"/>
        <end position="339"/>
    </location>
</feature>
<dbReference type="InterPro" id="IPR013445">
    <property type="entry name" value="CDP_4_6_deHydtase"/>
</dbReference>
<dbReference type="GO" id="GO:0047733">
    <property type="term" value="F:CDP-glucose 4,6-dehydratase activity"/>
    <property type="evidence" value="ECO:0007669"/>
    <property type="project" value="UniProtKB-EC"/>
</dbReference>
<sequence length="393" mass="43465">MGYGAHIDDLRRRLEGKRVLLTGSTGFKGGWMALWLAELGARVVGIGLPPEDRSFMNAVGLAQVVDTRIADIRDRRDFASAVEGEDFDILVHMAAQSLVRKSYADPVDTFQTNVVGTAVVLEAARRMPSLRAIVVVSSDKCYDNREWVWPYRETDPMGGHDPYSASKGCTELIASAYRKSFFHDPDGPRLASVRAGNVIGGGDWSRDRIVPDLVRSAETREPARIRNPHSVRPWQHVLEPLRGYLMLAAALVEEGHRYAGGWNFGPAVDADIDVGTLAELVRRSWPGQEPGPGPGPGPEYTADPVKHTVHEANMLRLDSTKARVELGWQPALALEQAVDLTVGWYHMALQRPERMLDFTRQQIGRYCACCQDPTHEDETLTESRAITELAACG</sequence>
<dbReference type="Proteomes" id="UP000320314">
    <property type="component" value="Unassembled WGS sequence"/>
</dbReference>
<dbReference type="Pfam" id="PF16363">
    <property type="entry name" value="GDP_Man_Dehyd"/>
    <property type="match status" value="1"/>
</dbReference>
<accession>A0A506U685</accession>
<protein>
    <submittedName>
        <fullName evidence="2">CDP-glucose 4,6-dehydratase</fullName>
        <ecNumber evidence="2">4.2.1.45</ecNumber>
    </submittedName>
</protein>
<dbReference type="Gene3D" id="3.40.50.720">
    <property type="entry name" value="NAD(P)-binding Rossmann-like Domain"/>
    <property type="match status" value="1"/>
</dbReference>
<dbReference type="InterPro" id="IPR016040">
    <property type="entry name" value="NAD(P)-bd_dom"/>
</dbReference>